<evidence type="ECO:0000313" key="14">
    <source>
        <dbReference type="Proteomes" id="UP000735302"/>
    </source>
</evidence>
<organism evidence="13 14">
    <name type="scientific">Plakobranchus ocellatus</name>
    <dbReference type="NCBI Taxonomy" id="259542"/>
    <lineage>
        <taxon>Eukaryota</taxon>
        <taxon>Metazoa</taxon>
        <taxon>Spiralia</taxon>
        <taxon>Lophotrochozoa</taxon>
        <taxon>Mollusca</taxon>
        <taxon>Gastropoda</taxon>
        <taxon>Heterobranchia</taxon>
        <taxon>Euthyneura</taxon>
        <taxon>Panpulmonata</taxon>
        <taxon>Sacoglossa</taxon>
        <taxon>Placobranchoidea</taxon>
        <taxon>Plakobranchidae</taxon>
        <taxon>Plakobranchus</taxon>
    </lineage>
</organism>
<evidence type="ECO:0000256" key="7">
    <source>
        <dbReference type="ARBA" id="ARBA00023125"/>
    </source>
</evidence>
<feature type="compositionally biased region" description="Basic and acidic residues" evidence="11">
    <location>
        <begin position="131"/>
        <end position="141"/>
    </location>
</feature>
<evidence type="ECO:0000259" key="12">
    <source>
        <dbReference type="PROSITE" id="PS50157"/>
    </source>
</evidence>
<dbReference type="SMART" id="SM00355">
    <property type="entry name" value="ZnF_C2H2"/>
    <property type="match status" value="2"/>
</dbReference>
<feature type="compositionally biased region" description="Low complexity" evidence="11">
    <location>
        <begin position="31"/>
        <end position="121"/>
    </location>
</feature>
<evidence type="ECO:0000256" key="5">
    <source>
        <dbReference type="ARBA" id="ARBA00022833"/>
    </source>
</evidence>
<feature type="compositionally biased region" description="Low complexity" evidence="11">
    <location>
        <begin position="500"/>
        <end position="516"/>
    </location>
</feature>
<feature type="domain" description="C2H2-type" evidence="12">
    <location>
        <begin position="594"/>
        <end position="621"/>
    </location>
</feature>
<keyword evidence="2" id="KW-0479">Metal-binding</keyword>
<evidence type="ECO:0000256" key="11">
    <source>
        <dbReference type="SAM" id="MobiDB-lite"/>
    </source>
</evidence>
<evidence type="ECO:0000313" key="13">
    <source>
        <dbReference type="EMBL" id="GFO21647.1"/>
    </source>
</evidence>
<gene>
    <name evidence="13" type="ORF">PoB_004815200</name>
</gene>
<dbReference type="GO" id="GO:0005634">
    <property type="term" value="C:nucleus"/>
    <property type="evidence" value="ECO:0007669"/>
    <property type="project" value="UniProtKB-SubCell"/>
</dbReference>
<feature type="domain" description="C2H2-type" evidence="12">
    <location>
        <begin position="622"/>
        <end position="649"/>
    </location>
</feature>
<protein>
    <submittedName>
        <fullName evidence="13">Zinc finger protein 787</fullName>
    </submittedName>
</protein>
<keyword evidence="7" id="KW-0238">DNA-binding</keyword>
<dbReference type="PANTHER" id="PTHR46105">
    <property type="entry name" value="AGAP004733-PA"/>
    <property type="match status" value="1"/>
</dbReference>
<reference evidence="13 14" key="1">
    <citation type="journal article" date="2021" name="Elife">
        <title>Chloroplast acquisition without the gene transfer in kleptoplastic sea slugs, Plakobranchus ocellatus.</title>
        <authorList>
            <person name="Maeda T."/>
            <person name="Takahashi S."/>
            <person name="Yoshida T."/>
            <person name="Shimamura S."/>
            <person name="Takaki Y."/>
            <person name="Nagai Y."/>
            <person name="Toyoda A."/>
            <person name="Suzuki Y."/>
            <person name="Arimoto A."/>
            <person name="Ishii H."/>
            <person name="Satoh N."/>
            <person name="Nishiyama T."/>
            <person name="Hasebe M."/>
            <person name="Maruyama T."/>
            <person name="Minagawa J."/>
            <person name="Obokata J."/>
            <person name="Shigenobu S."/>
        </authorList>
    </citation>
    <scope>NUCLEOTIDE SEQUENCE [LARGE SCALE GENOMIC DNA]</scope>
</reference>
<dbReference type="GO" id="GO:0008270">
    <property type="term" value="F:zinc ion binding"/>
    <property type="evidence" value="ECO:0007669"/>
    <property type="project" value="UniProtKB-KW"/>
</dbReference>
<feature type="compositionally biased region" description="Polar residues" evidence="11">
    <location>
        <begin position="271"/>
        <end position="292"/>
    </location>
</feature>
<evidence type="ECO:0000256" key="3">
    <source>
        <dbReference type="ARBA" id="ARBA00022737"/>
    </source>
</evidence>
<proteinExistence type="predicted"/>
<keyword evidence="5" id="KW-0862">Zinc</keyword>
<dbReference type="PROSITE" id="PS50157">
    <property type="entry name" value="ZINC_FINGER_C2H2_2"/>
    <property type="match status" value="2"/>
</dbReference>
<dbReference type="PANTHER" id="PTHR46105:SF5">
    <property type="entry name" value="ZINC FINGER AND BTB DOMAIN-CONTAINING PROTEIN 44 ISOFORM X1"/>
    <property type="match status" value="1"/>
</dbReference>
<name>A0AAV4BRN9_9GAST</name>
<keyword evidence="8" id="KW-0804">Transcription</keyword>
<dbReference type="GO" id="GO:0000978">
    <property type="term" value="F:RNA polymerase II cis-regulatory region sequence-specific DNA binding"/>
    <property type="evidence" value="ECO:0007669"/>
    <property type="project" value="TreeGrafter"/>
</dbReference>
<keyword evidence="3" id="KW-0677">Repeat</keyword>
<evidence type="ECO:0000256" key="6">
    <source>
        <dbReference type="ARBA" id="ARBA00023015"/>
    </source>
</evidence>
<dbReference type="Pfam" id="PF00096">
    <property type="entry name" value="zf-C2H2"/>
    <property type="match status" value="2"/>
</dbReference>
<evidence type="ECO:0000256" key="4">
    <source>
        <dbReference type="ARBA" id="ARBA00022771"/>
    </source>
</evidence>
<evidence type="ECO:0000256" key="10">
    <source>
        <dbReference type="PROSITE-ProRule" id="PRU00042"/>
    </source>
</evidence>
<feature type="region of interest" description="Disordered" evidence="11">
    <location>
        <begin position="638"/>
        <end position="657"/>
    </location>
</feature>
<dbReference type="PROSITE" id="PS00028">
    <property type="entry name" value="ZINC_FINGER_C2H2_1"/>
    <property type="match status" value="2"/>
</dbReference>
<dbReference type="InterPro" id="IPR036236">
    <property type="entry name" value="Znf_C2H2_sf"/>
</dbReference>
<keyword evidence="4 10" id="KW-0863">Zinc-finger</keyword>
<comment type="subcellular location">
    <subcellularLocation>
        <location evidence="1">Nucleus</location>
    </subcellularLocation>
</comment>
<keyword evidence="6" id="KW-0805">Transcription regulation</keyword>
<evidence type="ECO:0000256" key="2">
    <source>
        <dbReference type="ARBA" id="ARBA00022723"/>
    </source>
</evidence>
<keyword evidence="14" id="KW-1185">Reference proteome</keyword>
<keyword evidence="9" id="KW-0539">Nucleus</keyword>
<dbReference type="SUPFAM" id="SSF57667">
    <property type="entry name" value="beta-beta-alpha zinc fingers"/>
    <property type="match status" value="1"/>
</dbReference>
<accession>A0AAV4BRN9</accession>
<sequence>MAETNILFDSFSVGKSTSIGSSGTLFGSSISAERSASSNLTGSSSGSSSSNSSITSSGGNTITTASNSLNFNNGPLNNGSSSSNNSSIRKTPPTPSSPISSNNNNKSSPTDNNSFSNNVNNGGSGGSSPRSLDRSPSHDLWRSTSSGGMALHGLDLSKPPSLLTSSSLNDNENIKKETSGEDNNDDSASAGLDLSKPETSSLGGSGNGMYRRTSDLESTPFTNGMHSDPPTPLGGDHAPLRSLSSGSAADNADAEDAEENASPFSMDSVLNGRSSASLTNGENTLSLSTGQHGSADRPSYMKSSPKIPPDPYNLQAFDDASPPPLKFKDPYLVSKPPPLFDLQTPPTSESHHKPPTSLAPSSKFKDSCIAKRLADNSFLKPLNSYSKLLEGYGQNARINSSNNNNNNSTSNNNNNHKHSSGVAKTEAQDSPYGKIAESYAKQIENLANGYKSDSSFFGKDGGLFKSDAQSHPPSSIGSFPKLEASLTNGIGAPPYGGGKSEAVTSSSASASQSPGANSLPSILNFSTNHLRGMAAADGGLASYLGGYGVGGPLSGSLSGGGSGSTGSSGDSRAPGGGSSQSEGGMSRASPNNKLACRFCGKTFSQAGYIKAHERLHTGEKPFACSVCGKRFSDPSNWKKHERVHANNKKTGSGGHVTGLDHSESKVGVGLLCHCISFIGRYATPLAYAICLY</sequence>
<feature type="compositionally biased region" description="Low complexity" evidence="11">
    <location>
        <begin position="399"/>
        <end position="414"/>
    </location>
</feature>
<feature type="compositionally biased region" description="Gly residues" evidence="11">
    <location>
        <begin position="557"/>
        <end position="566"/>
    </location>
</feature>
<feature type="compositionally biased region" description="Low complexity" evidence="11">
    <location>
        <begin position="154"/>
        <end position="168"/>
    </location>
</feature>
<feature type="region of interest" description="Disordered" evidence="11">
    <location>
        <begin position="557"/>
        <end position="588"/>
    </location>
</feature>
<dbReference type="InterPro" id="IPR050457">
    <property type="entry name" value="ZnFinger_BTB_dom_contain"/>
</dbReference>
<dbReference type="GO" id="GO:0000981">
    <property type="term" value="F:DNA-binding transcription factor activity, RNA polymerase II-specific"/>
    <property type="evidence" value="ECO:0007669"/>
    <property type="project" value="TreeGrafter"/>
</dbReference>
<evidence type="ECO:0000256" key="1">
    <source>
        <dbReference type="ARBA" id="ARBA00004123"/>
    </source>
</evidence>
<dbReference type="InterPro" id="IPR013087">
    <property type="entry name" value="Znf_C2H2_type"/>
</dbReference>
<dbReference type="EMBL" id="BLXT01005270">
    <property type="protein sequence ID" value="GFO21647.1"/>
    <property type="molecule type" value="Genomic_DNA"/>
</dbReference>
<dbReference type="Proteomes" id="UP000735302">
    <property type="component" value="Unassembled WGS sequence"/>
</dbReference>
<feature type="region of interest" description="Disordered" evidence="11">
    <location>
        <begin position="490"/>
        <end position="516"/>
    </location>
</feature>
<comment type="caution">
    <text evidence="13">The sequence shown here is derived from an EMBL/GenBank/DDBJ whole genome shotgun (WGS) entry which is preliminary data.</text>
</comment>
<feature type="region of interest" description="Disordered" evidence="11">
    <location>
        <begin position="31"/>
        <end position="363"/>
    </location>
</feature>
<dbReference type="FunFam" id="3.30.160.60:FF:000965">
    <property type="entry name" value="Neurotrophin receptor-interacting factor homolog"/>
    <property type="match status" value="1"/>
</dbReference>
<dbReference type="Gene3D" id="3.30.160.60">
    <property type="entry name" value="Classic Zinc Finger"/>
    <property type="match status" value="2"/>
</dbReference>
<feature type="compositionally biased region" description="Polar residues" evidence="11">
    <location>
        <begin position="216"/>
        <end position="225"/>
    </location>
</feature>
<dbReference type="FunFam" id="3.30.160.60:FF:000624">
    <property type="entry name" value="zinc finger protein 697"/>
    <property type="match status" value="1"/>
</dbReference>
<evidence type="ECO:0000256" key="9">
    <source>
        <dbReference type="ARBA" id="ARBA00023242"/>
    </source>
</evidence>
<evidence type="ECO:0000256" key="8">
    <source>
        <dbReference type="ARBA" id="ARBA00023163"/>
    </source>
</evidence>
<dbReference type="AlphaFoldDB" id="A0AAV4BRN9"/>
<feature type="region of interest" description="Disordered" evidence="11">
    <location>
        <begin position="396"/>
        <end position="429"/>
    </location>
</feature>